<dbReference type="AlphaFoldDB" id="A0A914KL84"/>
<feature type="signal peptide" evidence="1">
    <location>
        <begin position="1"/>
        <end position="19"/>
    </location>
</feature>
<dbReference type="Proteomes" id="UP000887563">
    <property type="component" value="Unplaced"/>
</dbReference>
<reference evidence="3" key="1">
    <citation type="submission" date="2022-11" db="UniProtKB">
        <authorList>
            <consortium name="WormBaseParasite"/>
        </authorList>
    </citation>
    <scope>IDENTIFICATION</scope>
</reference>
<feature type="chain" id="PRO_5036835414" evidence="1">
    <location>
        <begin position="20"/>
        <end position="116"/>
    </location>
</feature>
<organism evidence="2 3">
    <name type="scientific">Meloidogyne incognita</name>
    <name type="common">Southern root-knot nematode worm</name>
    <name type="synonym">Oxyuris incognita</name>
    <dbReference type="NCBI Taxonomy" id="6306"/>
    <lineage>
        <taxon>Eukaryota</taxon>
        <taxon>Metazoa</taxon>
        <taxon>Ecdysozoa</taxon>
        <taxon>Nematoda</taxon>
        <taxon>Chromadorea</taxon>
        <taxon>Rhabditida</taxon>
        <taxon>Tylenchina</taxon>
        <taxon>Tylenchomorpha</taxon>
        <taxon>Tylenchoidea</taxon>
        <taxon>Meloidogynidae</taxon>
        <taxon>Meloidogyninae</taxon>
        <taxon>Meloidogyne</taxon>
        <taxon>Meloidogyne incognita group</taxon>
    </lineage>
</organism>
<proteinExistence type="predicted"/>
<keyword evidence="2" id="KW-1185">Reference proteome</keyword>
<name>A0A914KL84_MELIC</name>
<evidence type="ECO:0000313" key="2">
    <source>
        <dbReference type="Proteomes" id="UP000887563"/>
    </source>
</evidence>
<evidence type="ECO:0000256" key="1">
    <source>
        <dbReference type="SAM" id="SignalP"/>
    </source>
</evidence>
<accession>A0A914KL84</accession>
<protein>
    <submittedName>
        <fullName evidence="3">Secreted protein</fullName>
    </submittedName>
</protein>
<evidence type="ECO:0000313" key="3">
    <source>
        <dbReference type="WBParaSite" id="Minc3s00036g02102"/>
    </source>
</evidence>
<dbReference type="WBParaSite" id="Minc3s00036g02102">
    <property type="protein sequence ID" value="Minc3s00036g02102"/>
    <property type="gene ID" value="Minc3s00036g02102"/>
</dbReference>
<sequence>MPALSKVTVLAVRVTCLSSFVCLPNPTSSLLTCPGTASAMVSSSSREHSVDDFLVQGPVSSSNGRRPSMKSCLCRRCRCLKGCDDCFVEVLGNERMLRVFYSISSRRKYKMAGGET</sequence>
<keyword evidence="1" id="KW-0732">Signal</keyword>